<dbReference type="PROSITE" id="PS01045">
    <property type="entry name" value="SQUALEN_PHYTOEN_SYN_2"/>
    <property type="match status" value="1"/>
</dbReference>
<proteinExistence type="predicted"/>
<sequence>MSNSEVALATLAKHGKSFRFAGYFLPEDKLAQAARLYAFCRWIDDIADESSDKAQAKVELNNIQNALESGTHICSNTSDFLLLQQELGFSSTLPIQLIEGVKQDLYTVEFETEYDLIRYAYRVAGVVGLMMCPILGADEEGLPHATNLGIAMQLTNIARDVFEDAVMGRRYIPRQWCDVSAQEIVKNSEATQNKVVEAVKRLLTLSESYYCSGWQGLTYLPKKSRTAIAIAASVYREIGVKLAKHHKYAYWHGRTHVKLSKKVFIASSILLRGGYPDFERETVPPLATLQSAISDLQPYSITNSITGD</sequence>
<dbReference type="EMBL" id="JAAAWP010000007">
    <property type="protein sequence ID" value="NDW22192.1"/>
    <property type="molecule type" value="Genomic_DNA"/>
</dbReference>
<dbReference type="Pfam" id="PF00494">
    <property type="entry name" value="SQS_PSY"/>
    <property type="match status" value="1"/>
</dbReference>
<keyword evidence="3" id="KW-1185">Reference proteome</keyword>
<organism evidence="2 3">
    <name type="scientific">Alteromonas hispanica</name>
    <dbReference type="NCBI Taxonomy" id="315421"/>
    <lineage>
        <taxon>Bacteria</taxon>
        <taxon>Pseudomonadati</taxon>
        <taxon>Pseudomonadota</taxon>
        <taxon>Gammaproteobacteria</taxon>
        <taxon>Alteromonadales</taxon>
        <taxon>Alteromonadaceae</taxon>
        <taxon>Alteromonas/Salinimonas group</taxon>
        <taxon>Alteromonas</taxon>
    </lineage>
</organism>
<dbReference type="RefSeq" id="WP_163112045.1">
    <property type="nucleotide sequence ID" value="NZ_JAAAWP010000007.1"/>
</dbReference>
<dbReference type="Gene3D" id="1.10.600.10">
    <property type="entry name" value="Farnesyl Diphosphate Synthase"/>
    <property type="match status" value="1"/>
</dbReference>
<dbReference type="AlphaFoldDB" id="A0A6L9MVG2"/>
<reference evidence="2 3" key="1">
    <citation type="submission" date="2020-01" db="EMBL/GenBank/DDBJ databases">
        <title>Genomes of bacteria type strains.</title>
        <authorList>
            <person name="Chen J."/>
            <person name="Zhu S."/>
            <person name="Yang J."/>
        </authorList>
    </citation>
    <scope>NUCLEOTIDE SEQUENCE [LARGE SCALE GENOMIC DNA]</scope>
    <source>
        <strain evidence="2 3">LMG 22958</strain>
    </source>
</reference>
<dbReference type="InterPro" id="IPR019845">
    <property type="entry name" value="Squalene/phytoene_synthase_CS"/>
</dbReference>
<dbReference type="GO" id="GO:0016117">
    <property type="term" value="P:carotenoid biosynthetic process"/>
    <property type="evidence" value="ECO:0007669"/>
    <property type="project" value="UniProtKB-ARBA"/>
</dbReference>
<dbReference type="GO" id="GO:0004311">
    <property type="term" value="F:geranylgeranyl diphosphate synthase activity"/>
    <property type="evidence" value="ECO:0007669"/>
    <property type="project" value="InterPro"/>
</dbReference>
<dbReference type="PROSITE" id="PS01044">
    <property type="entry name" value="SQUALEN_PHYTOEN_SYN_1"/>
    <property type="match status" value="1"/>
</dbReference>
<dbReference type="SFLD" id="SFLDG01018">
    <property type="entry name" value="Squalene/Phytoene_Synthase_Lik"/>
    <property type="match status" value="1"/>
</dbReference>
<dbReference type="SFLD" id="SFLDG01212">
    <property type="entry name" value="Phytoene_synthase_like"/>
    <property type="match status" value="1"/>
</dbReference>
<dbReference type="PANTHER" id="PTHR31480">
    <property type="entry name" value="BIFUNCTIONAL LYCOPENE CYCLASE/PHYTOENE SYNTHASE"/>
    <property type="match status" value="1"/>
</dbReference>
<dbReference type="InterPro" id="IPR008949">
    <property type="entry name" value="Isoprenoid_synthase_dom_sf"/>
</dbReference>
<name>A0A6L9MVG2_9ALTE</name>
<dbReference type="InterPro" id="IPR002060">
    <property type="entry name" value="Squ/phyt_synthse"/>
</dbReference>
<dbReference type="GO" id="GO:0051996">
    <property type="term" value="F:squalene synthase [NAD(P)H] activity"/>
    <property type="evidence" value="ECO:0007669"/>
    <property type="project" value="InterPro"/>
</dbReference>
<comment type="caution">
    <text evidence="2">The sequence shown here is derived from an EMBL/GenBank/DDBJ whole genome shotgun (WGS) entry which is preliminary data.</text>
</comment>
<evidence type="ECO:0000313" key="3">
    <source>
        <dbReference type="Proteomes" id="UP000478837"/>
    </source>
</evidence>
<gene>
    <name evidence="2" type="ORF">GTW09_11715</name>
</gene>
<dbReference type="Proteomes" id="UP000478837">
    <property type="component" value="Unassembled WGS sequence"/>
</dbReference>
<dbReference type="InterPro" id="IPR033904">
    <property type="entry name" value="Trans_IPPS_HH"/>
</dbReference>
<dbReference type="CDD" id="cd00683">
    <property type="entry name" value="Trans_IPPS_HH"/>
    <property type="match status" value="1"/>
</dbReference>
<dbReference type="SUPFAM" id="SSF48576">
    <property type="entry name" value="Terpenoid synthases"/>
    <property type="match status" value="1"/>
</dbReference>
<evidence type="ECO:0000313" key="2">
    <source>
        <dbReference type="EMBL" id="NDW22192.1"/>
    </source>
</evidence>
<protein>
    <submittedName>
        <fullName evidence="2">Squalene/phytoene synthase family protein</fullName>
    </submittedName>
</protein>
<dbReference type="InterPro" id="IPR044843">
    <property type="entry name" value="Trans_IPPS_bact-type"/>
</dbReference>
<evidence type="ECO:0000256" key="1">
    <source>
        <dbReference type="ARBA" id="ARBA00022679"/>
    </source>
</evidence>
<keyword evidence="1" id="KW-0808">Transferase</keyword>
<dbReference type="SFLD" id="SFLDS00005">
    <property type="entry name" value="Isoprenoid_Synthase_Type_I"/>
    <property type="match status" value="1"/>
</dbReference>
<accession>A0A6L9MVG2</accession>